<sequence length="100" mass="11718">MFLRYFSIYYLVFTISIIGLISACNSGHKADEIKDDPKKLTEAKNLLKKLNYEYGKFMNRETINDWNISSDLDQDLIYPTEDNIFKMDIKCSDEPDVLHV</sequence>
<reference evidence="2" key="2">
    <citation type="submission" date="2023-03" db="EMBL/GenBank/DDBJ databases">
        <authorList>
            <person name="Inwood S.N."/>
            <person name="Skelly J.G."/>
            <person name="Guhlin J."/>
            <person name="Harrop T.W.R."/>
            <person name="Goldson S.G."/>
            <person name="Dearden P.K."/>
        </authorList>
    </citation>
    <scope>NUCLEOTIDE SEQUENCE</scope>
    <source>
        <strain evidence="2">Lincoln</strain>
        <tissue evidence="2">Whole body</tissue>
    </source>
</reference>
<dbReference type="PROSITE" id="PS51257">
    <property type="entry name" value="PROKAR_LIPOPROTEIN"/>
    <property type="match status" value="1"/>
</dbReference>
<dbReference type="EMBL" id="JAQQBR010000001">
    <property type="protein sequence ID" value="KAK0183503.1"/>
    <property type="molecule type" value="Genomic_DNA"/>
</dbReference>
<keyword evidence="1" id="KW-0472">Membrane</keyword>
<organism evidence="2 3">
    <name type="scientific">Microctonus hyperodae</name>
    <name type="common">Parasitoid wasp</name>
    <dbReference type="NCBI Taxonomy" id="165561"/>
    <lineage>
        <taxon>Eukaryota</taxon>
        <taxon>Metazoa</taxon>
        <taxon>Ecdysozoa</taxon>
        <taxon>Arthropoda</taxon>
        <taxon>Hexapoda</taxon>
        <taxon>Insecta</taxon>
        <taxon>Pterygota</taxon>
        <taxon>Neoptera</taxon>
        <taxon>Endopterygota</taxon>
        <taxon>Hymenoptera</taxon>
        <taxon>Apocrita</taxon>
        <taxon>Ichneumonoidea</taxon>
        <taxon>Braconidae</taxon>
        <taxon>Euphorinae</taxon>
        <taxon>Microctonus</taxon>
    </lineage>
</organism>
<evidence type="ECO:0000313" key="2">
    <source>
        <dbReference type="EMBL" id="KAK0183503.1"/>
    </source>
</evidence>
<accession>A0AA39L330</accession>
<evidence type="ECO:0008006" key="4">
    <source>
        <dbReference type="Google" id="ProtNLM"/>
    </source>
</evidence>
<protein>
    <recommendedName>
        <fullName evidence="4">Lipoprotein</fullName>
    </recommendedName>
</protein>
<name>A0AA39L330_MICHY</name>
<evidence type="ECO:0000313" key="3">
    <source>
        <dbReference type="Proteomes" id="UP001168972"/>
    </source>
</evidence>
<proteinExistence type="predicted"/>
<comment type="caution">
    <text evidence="2">The sequence shown here is derived from an EMBL/GenBank/DDBJ whole genome shotgun (WGS) entry which is preliminary data.</text>
</comment>
<feature type="transmembrane region" description="Helical" evidence="1">
    <location>
        <begin position="6"/>
        <end position="24"/>
    </location>
</feature>
<dbReference type="AlphaFoldDB" id="A0AA39L330"/>
<dbReference type="Proteomes" id="UP001168972">
    <property type="component" value="Unassembled WGS sequence"/>
</dbReference>
<keyword evidence="1" id="KW-0812">Transmembrane</keyword>
<keyword evidence="3" id="KW-1185">Reference proteome</keyword>
<gene>
    <name evidence="2" type="ORF">PV327_001540</name>
</gene>
<keyword evidence="1" id="KW-1133">Transmembrane helix</keyword>
<evidence type="ECO:0000256" key="1">
    <source>
        <dbReference type="SAM" id="Phobius"/>
    </source>
</evidence>
<reference evidence="2" key="1">
    <citation type="journal article" date="2023" name="bioRxiv">
        <title>Scaffold-level genome assemblies of two parasitoid biocontrol wasps reveal the parthenogenesis mechanism and an associated novel virus.</title>
        <authorList>
            <person name="Inwood S."/>
            <person name="Skelly J."/>
            <person name="Guhlin J."/>
            <person name="Harrop T."/>
            <person name="Goldson S."/>
            <person name="Dearden P."/>
        </authorList>
    </citation>
    <scope>NUCLEOTIDE SEQUENCE</scope>
    <source>
        <strain evidence="2">Lincoln</strain>
        <tissue evidence="2">Whole body</tissue>
    </source>
</reference>